<dbReference type="Proteomes" id="UP000247163">
    <property type="component" value="Genome"/>
</dbReference>
<evidence type="ECO:0000313" key="3">
    <source>
        <dbReference type="Proteomes" id="UP000247163"/>
    </source>
</evidence>
<proteinExistence type="predicted"/>
<keyword evidence="3" id="KW-1185">Reference proteome</keyword>
<evidence type="ECO:0000313" key="2">
    <source>
        <dbReference type="EMBL" id="AWD91339.1"/>
    </source>
</evidence>
<dbReference type="EMBL" id="MH051914">
    <property type="protein sequence ID" value="AWD91339.1"/>
    <property type="molecule type" value="Genomic_DNA"/>
</dbReference>
<evidence type="ECO:0000256" key="1">
    <source>
        <dbReference type="SAM" id="MobiDB-lite"/>
    </source>
</evidence>
<sequence>MAEITETQESLPPFRMGEVGSLGLKVKNGRIYEEPRQALRFPESIKTFQLMMRDPAVAASVNIIKMFVRKVNWRFVPPKGKEQDPKMLERADFFNSLMDDMEHDWADFINSVMSFCTYGFCVNEKVYKKRQGKKGKYQSKFDDGLIGWAKLPIRNQSTLDKWYFDEDFRKVTGVRQNLRNVSHIAGAINLGERPLTRKLPRAKFMLFKYDDEYGNPEGRSPAKFMLFKYDDEYGNPEGRSPLLNAYVPWKYKVQIEEYEAVGVSRDLVGMPKIGLPPDYLDENAEPEKKAFVQYCKTVVNDMIANDRAGLIWPRYIDPDTKEDIFEFSLVSRQGAKAYDTGSIIDRYSKQIMMAFMSDVLAMGQSKYGSFSLADSKTSLLAMSVDILLKQIKNVINRDLVAQTYALNMWDDEEHVQITYDDIETPDLEVIGSYIQKTVAVGALEVDKELSNKLREHIGLPPADESQPVSEKLSPNSQSRSGDGYKTAGEGTAKTPSAKDPSTANKANK</sequence>
<dbReference type="InterPro" id="IPR009279">
    <property type="entry name" value="Portal_Mu"/>
</dbReference>
<feature type="compositionally biased region" description="Polar residues" evidence="1">
    <location>
        <begin position="499"/>
        <end position="508"/>
    </location>
</feature>
<reference evidence="2 3" key="1">
    <citation type="submission" date="2018-03" db="EMBL/GenBank/DDBJ databases">
        <title>Complete genome sequence analysis of Enterobacteria phage IME338.</title>
        <authorList>
            <person name="Li P."/>
            <person name="Wang J."/>
            <person name="Tong Y."/>
        </authorList>
    </citation>
    <scope>NUCLEOTIDE SEQUENCE [LARGE SCALE GENOMIC DNA]</scope>
</reference>
<dbReference type="Pfam" id="PF06074">
    <property type="entry name" value="Portal_Mu"/>
    <property type="match status" value="1"/>
</dbReference>
<protein>
    <submittedName>
        <fullName evidence="2">Putative structural protein</fullName>
    </submittedName>
</protein>
<accession>A0A2S1GPP5</accession>
<organism evidence="2 3">
    <name type="scientific">Enterobacteria phage vB_EcoM_IME338</name>
    <dbReference type="NCBI Taxonomy" id="2163888"/>
    <lineage>
        <taxon>Viruses</taxon>
        <taxon>Duplodnaviria</taxon>
        <taxon>Heunggongvirae</taxon>
        <taxon>Uroviricota</taxon>
        <taxon>Caudoviricetes</taxon>
        <taxon>Andersonviridae</taxon>
        <taxon>Ounavirinae</taxon>
        <taxon>Felixounavirus</taxon>
        <taxon>Felixounavirus IME338</taxon>
    </lineage>
</organism>
<name>A0A2S1GPP5_9CAUD</name>
<feature type="region of interest" description="Disordered" evidence="1">
    <location>
        <begin position="458"/>
        <end position="508"/>
    </location>
</feature>
<feature type="compositionally biased region" description="Polar residues" evidence="1">
    <location>
        <begin position="466"/>
        <end position="480"/>
    </location>
</feature>